<dbReference type="AlphaFoldDB" id="C1E818"/>
<dbReference type="GO" id="GO:0006412">
    <property type="term" value="P:translation"/>
    <property type="evidence" value="ECO:0007669"/>
    <property type="project" value="InterPro"/>
</dbReference>
<dbReference type="RefSeq" id="XP_002503176.1">
    <property type="nucleotide sequence ID" value="XM_002503130.1"/>
</dbReference>
<evidence type="ECO:0000256" key="5">
    <source>
        <dbReference type="ARBA" id="ARBA00023274"/>
    </source>
</evidence>
<proteinExistence type="inferred from homology"/>
<dbReference type="eggNOG" id="KOG1870">
    <property type="taxonomic scope" value="Eukaryota"/>
</dbReference>
<dbReference type="FunCoup" id="C1E818">
    <property type="interactions" value="504"/>
</dbReference>
<evidence type="ECO:0000256" key="2">
    <source>
        <dbReference type="ARBA" id="ARBA00022730"/>
    </source>
</evidence>
<dbReference type="InterPro" id="IPR005484">
    <property type="entry name" value="Ribosomal_uL18_bac/plant/anim"/>
</dbReference>
<keyword evidence="2" id="KW-0699">rRNA-binding</keyword>
<dbReference type="InParanoid" id="C1E818"/>
<dbReference type="HAMAP" id="MF_01337_B">
    <property type="entry name" value="Ribosomal_uL18_B"/>
    <property type="match status" value="1"/>
</dbReference>
<reference evidence="8 9" key="1">
    <citation type="journal article" date="2009" name="Science">
        <title>Green evolution and dynamic adaptations revealed by genomes of the marine picoeukaryotes Micromonas.</title>
        <authorList>
            <person name="Worden A.Z."/>
            <person name="Lee J.H."/>
            <person name="Mock T."/>
            <person name="Rouze P."/>
            <person name="Simmons M.P."/>
            <person name="Aerts A.L."/>
            <person name="Allen A.E."/>
            <person name="Cuvelier M.L."/>
            <person name="Derelle E."/>
            <person name="Everett M.V."/>
            <person name="Foulon E."/>
            <person name="Grimwood J."/>
            <person name="Gundlach H."/>
            <person name="Henrissat B."/>
            <person name="Napoli C."/>
            <person name="McDonald S.M."/>
            <person name="Parker M.S."/>
            <person name="Rombauts S."/>
            <person name="Salamov A."/>
            <person name="Von Dassow P."/>
            <person name="Badger J.H."/>
            <person name="Coutinho P.M."/>
            <person name="Demir E."/>
            <person name="Dubchak I."/>
            <person name="Gentemann C."/>
            <person name="Eikrem W."/>
            <person name="Gready J.E."/>
            <person name="John U."/>
            <person name="Lanier W."/>
            <person name="Lindquist E.A."/>
            <person name="Lucas S."/>
            <person name="Mayer K.F."/>
            <person name="Moreau H."/>
            <person name="Not F."/>
            <person name="Otillar R."/>
            <person name="Panaud O."/>
            <person name="Pangilinan J."/>
            <person name="Paulsen I."/>
            <person name="Piegu B."/>
            <person name="Poliakov A."/>
            <person name="Robbens S."/>
            <person name="Schmutz J."/>
            <person name="Toulza E."/>
            <person name="Wyss T."/>
            <person name="Zelensky A."/>
            <person name="Zhou K."/>
            <person name="Armbrust E.V."/>
            <person name="Bhattacharya D."/>
            <person name="Goodenough U.W."/>
            <person name="Van de Peer Y."/>
            <person name="Grigoriev I.V."/>
        </authorList>
    </citation>
    <scope>NUCLEOTIDE SEQUENCE [LARGE SCALE GENOMIC DNA]</scope>
    <source>
        <strain evidence="9">RCC299 / NOUM17</strain>
    </source>
</reference>
<dbReference type="NCBIfam" id="TIGR00060">
    <property type="entry name" value="L18_bact"/>
    <property type="match status" value="1"/>
</dbReference>
<sequence>MLAFSLSARAAVATRVATPATQRRATPSTQVVAKVTPKEARRQKRHTKIRSKVSGTADRPRISVYRSNQHTYVQVIDDENQTTLCAVGTMSPKIKEIVGTEEWKTKTVDAAREVGKAVGAMCVEKGIKTAVFDRGGFVYHGRVKAVAEAAREAGVEF</sequence>
<keyword evidence="4 8" id="KW-0689">Ribosomal protein</keyword>
<evidence type="ECO:0000256" key="3">
    <source>
        <dbReference type="ARBA" id="ARBA00022884"/>
    </source>
</evidence>
<dbReference type="Pfam" id="PF00861">
    <property type="entry name" value="Ribosomal_L18p"/>
    <property type="match status" value="1"/>
</dbReference>
<accession>C1E818</accession>
<dbReference type="PANTHER" id="PTHR12899">
    <property type="entry name" value="39S RIBOSOMAL PROTEIN L18, MITOCHONDRIAL"/>
    <property type="match status" value="1"/>
</dbReference>
<dbReference type="GO" id="GO:0008097">
    <property type="term" value="F:5S rRNA binding"/>
    <property type="evidence" value="ECO:0007669"/>
    <property type="project" value="TreeGrafter"/>
</dbReference>
<name>C1E818_MICCC</name>
<dbReference type="PANTHER" id="PTHR12899:SF3">
    <property type="entry name" value="LARGE RIBOSOMAL SUBUNIT PROTEIN UL18M"/>
    <property type="match status" value="1"/>
</dbReference>
<evidence type="ECO:0000313" key="8">
    <source>
        <dbReference type="EMBL" id="ACO64434.1"/>
    </source>
</evidence>
<dbReference type="KEGG" id="mis:MICPUN_59217"/>
<keyword evidence="5" id="KW-0687">Ribonucleoprotein</keyword>
<organism evidence="8 9">
    <name type="scientific">Micromonas commoda (strain RCC299 / NOUM17 / CCMP2709)</name>
    <name type="common">Picoplanktonic green alga</name>
    <dbReference type="NCBI Taxonomy" id="296587"/>
    <lineage>
        <taxon>Eukaryota</taxon>
        <taxon>Viridiplantae</taxon>
        <taxon>Chlorophyta</taxon>
        <taxon>Mamiellophyceae</taxon>
        <taxon>Mamiellales</taxon>
        <taxon>Mamiellaceae</taxon>
        <taxon>Micromonas</taxon>
    </lineage>
</organism>
<dbReference type="FunFam" id="3.30.420.100:FF:000001">
    <property type="entry name" value="50S ribosomal protein L18"/>
    <property type="match status" value="1"/>
</dbReference>
<evidence type="ECO:0000256" key="4">
    <source>
        <dbReference type="ARBA" id="ARBA00022980"/>
    </source>
</evidence>
<keyword evidence="9" id="KW-1185">Reference proteome</keyword>
<gene>
    <name evidence="8" type="primary">RPL18.1</name>
    <name evidence="8" type="ORF">MICPUN_59217</name>
</gene>
<dbReference type="InterPro" id="IPR004389">
    <property type="entry name" value="Ribosomal_uL18_bac-type"/>
</dbReference>
<dbReference type="GO" id="GO:1990904">
    <property type="term" value="C:ribonucleoprotein complex"/>
    <property type="evidence" value="ECO:0007669"/>
    <property type="project" value="UniProtKB-KW"/>
</dbReference>
<dbReference type="STRING" id="296587.C1E818"/>
<dbReference type="GeneID" id="8244463"/>
<protein>
    <recommendedName>
        <fullName evidence="6">Large ribosomal subunit protein uL18c</fullName>
    </recommendedName>
    <alternativeName>
        <fullName evidence="7">CL18</fullName>
    </alternativeName>
</protein>
<keyword evidence="3" id="KW-0694">RNA-binding</keyword>
<dbReference type="OrthoDB" id="1932324at2759"/>
<dbReference type="GO" id="GO:0003735">
    <property type="term" value="F:structural constituent of ribosome"/>
    <property type="evidence" value="ECO:0007669"/>
    <property type="project" value="InterPro"/>
</dbReference>
<evidence type="ECO:0000313" key="9">
    <source>
        <dbReference type="Proteomes" id="UP000002009"/>
    </source>
</evidence>
<dbReference type="Proteomes" id="UP000002009">
    <property type="component" value="Chromosome 6"/>
</dbReference>
<dbReference type="SUPFAM" id="SSF53137">
    <property type="entry name" value="Translational machinery components"/>
    <property type="match status" value="1"/>
</dbReference>
<evidence type="ECO:0000256" key="1">
    <source>
        <dbReference type="ARBA" id="ARBA00007116"/>
    </source>
</evidence>
<evidence type="ECO:0000256" key="7">
    <source>
        <dbReference type="ARBA" id="ARBA00082729"/>
    </source>
</evidence>
<dbReference type="Gene3D" id="3.30.420.100">
    <property type="match status" value="1"/>
</dbReference>
<evidence type="ECO:0000256" key="6">
    <source>
        <dbReference type="ARBA" id="ARBA00035303"/>
    </source>
</evidence>
<dbReference type="EMBL" id="CP001327">
    <property type="protein sequence ID" value="ACO64434.1"/>
    <property type="molecule type" value="Genomic_DNA"/>
</dbReference>
<dbReference type="InterPro" id="IPR057268">
    <property type="entry name" value="Ribosomal_L18"/>
</dbReference>
<dbReference type="GO" id="GO:0005840">
    <property type="term" value="C:ribosome"/>
    <property type="evidence" value="ECO:0007669"/>
    <property type="project" value="UniProtKB-KW"/>
</dbReference>
<dbReference type="GO" id="GO:0005737">
    <property type="term" value="C:cytoplasm"/>
    <property type="evidence" value="ECO:0007669"/>
    <property type="project" value="UniProtKB-ARBA"/>
</dbReference>
<dbReference type="CDD" id="cd00432">
    <property type="entry name" value="Ribosomal_L18_L5e"/>
    <property type="match status" value="1"/>
</dbReference>
<comment type="similarity">
    <text evidence="1">Belongs to the universal ribosomal protein uL18 family.</text>
</comment>
<dbReference type="OMA" id="NKQIYAQ"/>